<keyword evidence="1" id="KW-0472">Membrane</keyword>
<dbReference type="InterPro" id="IPR010288">
    <property type="entry name" value="EcsB_ABC"/>
</dbReference>
<feature type="transmembrane region" description="Helical" evidence="1">
    <location>
        <begin position="359"/>
        <end position="381"/>
    </location>
</feature>
<dbReference type="AlphaFoldDB" id="A0A4R2BFF2"/>
<protein>
    <submittedName>
        <fullName evidence="2">ABC-2 type transport system permease protein</fullName>
    </submittedName>
</protein>
<feature type="transmembrane region" description="Helical" evidence="1">
    <location>
        <begin position="60"/>
        <end position="81"/>
    </location>
</feature>
<sequence>MSSLFFHRWSQEVKFQYGVLRSIFDWTIIVYLLLPGLVIFSFIYRSWWLEQPGWIEDLPLLILFYSGYFAAWMGNYRTFILEADKVFLIKHPALFIGLKKAGYIYSLVLQSSGIGLLSILLMPFFRYTYHLAYDQILAFFITFSLLKWLIMANKYRLGSINGKLARGLACFFSFIAGSWMIQLVFLAWEAKMYPVIILAGILFSGISFILHIPLLSKIARFEEEQLLEKRERNKYIHFIFTFSPEVEKIPVTSRSRPFLFKKSKRLYKDRTPENGFLELFLKIFLRNSQHWSSFLQLVSVTAAALMFVPPYWLKGAVLAGFIIMLHSWLSMIWEKVTFSHPLTKRFREDHDFLLAKRKAIRYLLFSGISMALVPFCFRLLLFS</sequence>
<dbReference type="RefSeq" id="WP_132005387.1">
    <property type="nucleotide sequence ID" value="NZ_JABUHM010000003.1"/>
</dbReference>
<accession>A0A4R2BFF2</accession>
<feature type="transmembrane region" description="Helical" evidence="1">
    <location>
        <begin position="164"/>
        <end position="186"/>
    </location>
</feature>
<feature type="transmembrane region" description="Helical" evidence="1">
    <location>
        <begin position="291"/>
        <end position="312"/>
    </location>
</feature>
<feature type="transmembrane region" description="Helical" evidence="1">
    <location>
        <begin position="23"/>
        <end position="48"/>
    </location>
</feature>
<feature type="transmembrane region" description="Helical" evidence="1">
    <location>
        <begin position="318"/>
        <end position="338"/>
    </location>
</feature>
<evidence type="ECO:0000313" key="3">
    <source>
        <dbReference type="Proteomes" id="UP000295689"/>
    </source>
</evidence>
<feature type="transmembrane region" description="Helical" evidence="1">
    <location>
        <begin position="102"/>
        <end position="125"/>
    </location>
</feature>
<keyword evidence="1" id="KW-0812">Transmembrane</keyword>
<comment type="caution">
    <text evidence="2">The sequence shown here is derived from an EMBL/GenBank/DDBJ whole genome shotgun (WGS) entry which is preliminary data.</text>
</comment>
<evidence type="ECO:0000256" key="1">
    <source>
        <dbReference type="SAM" id="Phobius"/>
    </source>
</evidence>
<reference evidence="2 3" key="1">
    <citation type="journal article" date="2015" name="Stand. Genomic Sci.">
        <title>Genomic Encyclopedia of Bacterial and Archaeal Type Strains, Phase III: the genomes of soil and plant-associated and newly described type strains.</title>
        <authorList>
            <person name="Whitman W.B."/>
            <person name="Woyke T."/>
            <person name="Klenk H.P."/>
            <person name="Zhou Y."/>
            <person name="Lilburn T.G."/>
            <person name="Beck B.J."/>
            <person name="De Vos P."/>
            <person name="Vandamme P."/>
            <person name="Eisen J.A."/>
            <person name="Garrity G."/>
            <person name="Hugenholtz P."/>
            <person name="Kyrpides N.C."/>
        </authorList>
    </citation>
    <scope>NUCLEOTIDE SEQUENCE [LARGE SCALE GENOMIC DNA]</scope>
    <source>
        <strain evidence="2 3">CV53</strain>
    </source>
</reference>
<keyword evidence="1" id="KW-1133">Transmembrane helix</keyword>
<feature type="transmembrane region" description="Helical" evidence="1">
    <location>
        <begin position="131"/>
        <end position="152"/>
    </location>
</feature>
<dbReference type="EMBL" id="SLVV01000005">
    <property type="protein sequence ID" value="TCN25536.1"/>
    <property type="molecule type" value="Genomic_DNA"/>
</dbReference>
<proteinExistence type="predicted"/>
<feature type="transmembrane region" description="Helical" evidence="1">
    <location>
        <begin position="192"/>
        <end position="215"/>
    </location>
</feature>
<evidence type="ECO:0000313" key="2">
    <source>
        <dbReference type="EMBL" id="TCN25536.1"/>
    </source>
</evidence>
<organism evidence="2 3">
    <name type="scientific">Mesobacillus foraminis</name>
    <dbReference type="NCBI Taxonomy" id="279826"/>
    <lineage>
        <taxon>Bacteria</taxon>
        <taxon>Bacillati</taxon>
        <taxon>Bacillota</taxon>
        <taxon>Bacilli</taxon>
        <taxon>Bacillales</taxon>
        <taxon>Bacillaceae</taxon>
        <taxon>Mesobacillus</taxon>
    </lineage>
</organism>
<gene>
    <name evidence="2" type="ORF">EV146_105193</name>
</gene>
<keyword evidence="3" id="KW-1185">Reference proteome</keyword>
<dbReference type="GO" id="GO:0016020">
    <property type="term" value="C:membrane"/>
    <property type="evidence" value="ECO:0007669"/>
    <property type="project" value="InterPro"/>
</dbReference>
<dbReference type="Proteomes" id="UP000295689">
    <property type="component" value="Unassembled WGS sequence"/>
</dbReference>
<name>A0A4R2BFF2_9BACI</name>
<dbReference type="Pfam" id="PF05975">
    <property type="entry name" value="EcsB"/>
    <property type="match status" value="1"/>
</dbReference>